<proteinExistence type="predicted"/>
<evidence type="ECO:0000313" key="3">
    <source>
        <dbReference type="Proteomes" id="UP001310890"/>
    </source>
</evidence>
<feature type="region of interest" description="Disordered" evidence="1">
    <location>
        <begin position="67"/>
        <end position="89"/>
    </location>
</feature>
<sequence length="315" mass="33831">MATLRHSYVWGASPKSPVAQSGSTLGSSPSTIVSPSVVASSLASPGSSQASVCNFQLSTYVASDPTEALTHEGRASNRSPSQPRAMSFTQGTLHRELRALKPPPSILQALSTSSDARERLTLQLYYGVPAFFTAHNDVATKDHSQIQKLQGAQLAAAAKYLAMNPSPHTMRAALVLLDNEIAATSTVLTWLAATNSTQHPLHHGLLQGFHREILHIREARAIVHLALAPKEINGSPLCLLMNRADQSMSHAEADLCTEQTATSRVLADRPLRCDANLLSRVLEAQVQAPLLCSAKDLAAAKVMIESLRVWRPTRG</sequence>
<comment type="caution">
    <text evidence="2">The sequence shown here is derived from an EMBL/GenBank/DDBJ whole genome shotgun (WGS) entry which is preliminary data.</text>
</comment>
<evidence type="ECO:0000256" key="1">
    <source>
        <dbReference type="SAM" id="MobiDB-lite"/>
    </source>
</evidence>
<reference evidence="2" key="1">
    <citation type="submission" date="2023-08" db="EMBL/GenBank/DDBJ databases">
        <title>Black Yeasts Isolated from many extreme environments.</title>
        <authorList>
            <person name="Coleine C."/>
            <person name="Stajich J.E."/>
            <person name="Selbmann L."/>
        </authorList>
    </citation>
    <scope>NUCLEOTIDE SEQUENCE</scope>
    <source>
        <strain evidence="2">CCFEE 5401</strain>
    </source>
</reference>
<evidence type="ECO:0000313" key="2">
    <source>
        <dbReference type="EMBL" id="KAK5116457.1"/>
    </source>
</evidence>
<accession>A0AAN7YT33</accession>
<name>A0AAN7YT33_9PEZI</name>
<protein>
    <submittedName>
        <fullName evidence="2">Uncharacterized protein</fullName>
    </submittedName>
</protein>
<organism evidence="2 3">
    <name type="scientific">Meristemomyces frigidus</name>
    <dbReference type="NCBI Taxonomy" id="1508187"/>
    <lineage>
        <taxon>Eukaryota</taxon>
        <taxon>Fungi</taxon>
        <taxon>Dikarya</taxon>
        <taxon>Ascomycota</taxon>
        <taxon>Pezizomycotina</taxon>
        <taxon>Dothideomycetes</taxon>
        <taxon>Dothideomycetidae</taxon>
        <taxon>Mycosphaerellales</taxon>
        <taxon>Teratosphaeriaceae</taxon>
        <taxon>Meristemomyces</taxon>
    </lineage>
</organism>
<gene>
    <name evidence="2" type="ORF">LTR62_008006</name>
</gene>
<dbReference type="EMBL" id="JAVRRL010000008">
    <property type="protein sequence ID" value="KAK5116457.1"/>
    <property type="molecule type" value="Genomic_DNA"/>
</dbReference>
<dbReference type="Proteomes" id="UP001310890">
    <property type="component" value="Unassembled WGS sequence"/>
</dbReference>
<feature type="compositionally biased region" description="Polar residues" evidence="1">
    <location>
        <begin position="76"/>
        <end position="89"/>
    </location>
</feature>
<dbReference type="AlphaFoldDB" id="A0AAN7YT33"/>